<dbReference type="Proteomes" id="UP000036403">
    <property type="component" value="Unassembled WGS sequence"/>
</dbReference>
<dbReference type="OrthoDB" id="7696997at2759"/>
<dbReference type="EMBL" id="LBMM01004572">
    <property type="protein sequence ID" value="KMQ92278.1"/>
    <property type="molecule type" value="Genomic_DNA"/>
</dbReference>
<dbReference type="GO" id="GO:0006508">
    <property type="term" value="P:proteolysis"/>
    <property type="evidence" value="ECO:0007669"/>
    <property type="project" value="InterPro"/>
</dbReference>
<keyword evidence="1" id="KW-0378">Hydrolase</keyword>
<dbReference type="PROSITE" id="PS50175">
    <property type="entry name" value="ASP_PROT_RETROV"/>
    <property type="match status" value="1"/>
</dbReference>
<name>A0A0J7KPJ2_LASNI</name>
<protein>
    <recommendedName>
        <fullName evidence="3">Peptidase A2 domain-containing protein</fullName>
    </recommendedName>
</protein>
<dbReference type="AlphaFoldDB" id="A0A0J7KPJ2"/>
<sequence length="723" mass="80592">MSMDADALLRSQQDLQGRIARAYENLKKSGAAKITAGAVESRLKALEANWSKFENNHEALSTMYWKAVCDHDYTKKDFFGLVEESFLTQRGTLLDLTLSLKEPIEQGEPTEAGTAQPRRTLPRIQLPSFSGKYEEWPAFRDLFRSLITTDPSVSGVERLHYLRTSVKGEAEQLIRNLPTTGDNFERAWSMLADHYENKRLLVRSCFSAFTATPRMKNESAEDLKRIFHGMLSTVGTLEGIGRPISDCTDLFVHLVVEMLDSRSRREWETTVSDTSEPPSYEALKTFMERRMWTLEALQPAKIESSSSPSSKATSATSRSARSHLAQKAKKKGGRCAMCQGDHCILFCSDFQKKKPKEKKEFVEAKQLCLNCFGKHQLADCQLKKNCAACNARHHTSTHDAYAPSGNPSSVAATSLHVQRRSDEQATVLLATARVDVTDKFGVKLQVRALIDSGSEVSLITEALAQRFRLPRTTAAVTILGIGGQRSASANGRIKVRLSSRATDFEMLLTALVLPRISAYGARVKTAGGEWPHARGLQLADPDFLADDPVELLLEADAFFQITEEGLRKGEPIAQRTTLGWILSGVVDSVEDGALALSHQCTIDEQLTALVGRFLEQEELPQIPLPLTEEEQQCEDLFAETHSRTTDGRYLVRLPVTTALPVLADTRRASHRLLRCMERRFATDAELQRLYKVLMTEYEDLHHMSPAASVTNDEKSVTFLTMGS</sequence>
<evidence type="ECO:0000256" key="2">
    <source>
        <dbReference type="SAM" id="MobiDB-lite"/>
    </source>
</evidence>
<comment type="caution">
    <text evidence="4">The sequence shown here is derived from an EMBL/GenBank/DDBJ whole genome shotgun (WGS) entry which is preliminary data.</text>
</comment>
<dbReference type="PANTHER" id="PTHR47331">
    <property type="entry name" value="PHD-TYPE DOMAIN-CONTAINING PROTEIN"/>
    <property type="match status" value="1"/>
</dbReference>
<gene>
    <name evidence="4" type="ORF">RF55_7763</name>
</gene>
<evidence type="ECO:0000259" key="3">
    <source>
        <dbReference type="PROSITE" id="PS50175"/>
    </source>
</evidence>
<proteinExistence type="predicted"/>
<dbReference type="InterPro" id="IPR021109">
    <property type="entry name" value="Peptidase_aspartic_dom_sf"/>
</dbReference>
<dbReference type="SUPFAM" id="SSF50630">
    <property type="entry name" value="Acid proteases"/>
    <property type="match status" value="1"/>
</dbReference>
<feature type="compositionally biased region" description="Low complexity" evidence="2">
    <location>
        <begin position="304"/>
        <end position="319"/>
    </location>
</feature>
<organism evidence="4 5">
    <name type="scientific">Lasius niger</name>
    <name type="common">Black garden ant</name>
    <dbReference type="NCBI Taxonomy" id="67767"/>
    <lineage>
        <taxon>Eukaryota</taxon>
        <taxon>Metazoa</taxon>
        <taxon>Ecdysozoa</taxon>
        <taxon>Arthropoda</taxon>
        <taxon>Hexapoda</taxon>
        <taxon>Insecta</taxon>
        <taxon>Pterygota</taxon>
        <taxon>Neoptera</taxon>
        <taxon>Endopterygota</taxon>
        <taxon>Hymenoptera</taxon>
        <taxon>Apocrita</taxon>
        <taxon>Aculeata</taxon>
        <taxon>Formicoidea</taxon>
        <taxon>Formicidae</taxon>
        <taxon>Formicinae</taxon>
        <taxon>Lasius</taxon>
        <taxon>Lasius</taxon>
    </lineage>
</organism>
<keyword evidence="5" id="KW-1185">Reference proteome</keyword>
<dbReference type="PROSITE" id="PS00141">
    <property type="entry name" value="ASP_PROTEASE"/>
    <property type="match status" value="1"/>
</dbReference>
<dbReference type="Gene3D" id="2.40.70.10">
    <property type="entry name" value="Acid Proteases"/>
    <property type="match status" value="1"/>
</dbReference>
<dbReference type="CDD" id="cd00303">
    <property type="entry name" value="retropepsin_like"/>
    <property type="match status" value="1"/>
</dbReference>
<evidence type="ECO:0000313" key="5">
    <source>
        <dbReference type="Proteomes" id="UP000036403"/>
    </source>
</evidence>
<feature type="domain" description="Peptidase A2" evidence="3">
    <location>
        <begin position="446"/>
        <end position="523"/>
    </location>
</feature>
<dbReference type="InterPro" id="IPR001995">
    <property type="entry name" value="Peptidase_A2_cat"/>
</dbReference>
<evidence type="ECO:0000313" key="4">
    <source>
        <dbReference type="EMBL" id="KMQ92278.1"/>
    </source>
</evidence>
<dbReference type="GO" id="GO:0004190">
    <property type="term" value="F:aspartic-type endopeptidase activity"/>
    <property type="evidence" value="ECO:0007669"/>
    <property type="project" value="InterPro"/>
</dbReference>
<evidence type="ECO:0000256" key="1">
    <source>
        <dbReference type="ARBA" id="ARBA00022801"/>
    </source>
</evidence>
<dbReference type="InterPro" id="IPR005312">
    <property type="entry name" value="DUF1759"/>
</dbReference>
<dbReference type="PaxDb" id="67767-A0A0J7KPJ2"/>
<dbReference type="PANTHER" id="PTHR47331:SF5">
    <property type="entry name" value="RIBONUCLEASE H"/>
    <property type="match status" value="1"/>
</dbReference>
<feature type="region of interest" description="Disordered" evidence="2">
    <location>
        <begin position="300"/>
        <end position="326"/>
    </location>
</feature>
<accession>A0A0J7KPJ2</accession>
<dbReference type="InterPro" id="IPR001969">
    <property type="entry name" value="Aspartic_peptidase_AS"/>
</dbReference>
<dbReference type="Pfam" id="PF03564">
    <property type="entry name" value="DUF1759"/>
    <property type="match status" value="1"/>
</dbReference>
<reference evidence="4 5" key="1">
    <citation type="submission" date="2015-04" db="EMBL/GenBank/DDBJ databases">
        <title>Lasius niger genome sequencing.</title>
        <authorList>
            <person name="Konorov E.A."/>
            <person name="Nikitin M.A."/>
            <person name="Kirill M.V."/>
            <person name="Chang P."/>
        </authorList>
    </citation>
    <scope>NUCLEOTIDE SEQUENCE [LARGE SCALE GENOMIC DNA]</scope>
    <source>
        <tissue evidence="4">Whole</tissue>
    </source>
</reference>